<accession>A0A6N7XC07</accession>
<gene>
    <name evidence="3" type="ORF">FYJ71_02440</name>
</gene>
<evidence type="ECO:0008006" key="5">
    <source>
        <dbReference type="Google" id="ProtNLM"/>
    </source>
</evidence>
<keyword evidence="2" id="KW-0732">Signal</keyword>
<evidence type="ECO:0000313" key="3">
    <source>
        <dbReference type="EMBL" id="MST61832.1"/>
    </source>
</evidence>
<feature type="region of interest" description="Disordered" evidence="1">
    <location>
        <begin position="167"/>
        <end position="253"/>
    </location>
</feature>
<sequence>MKLFIKTLASLLSVSLVATSLAACSKKSTNEPDKTQTTTTKIEYITEITKENVEDIVIEYKEVLSYYNDLKNNLKILSDISKDPQLERDAITAKDSIKNGETLLGNLTTKYKPLFDAKEVLKKMYSVSLEMSDSVVNDSATYEKKLKEYDELFKDFKKMMDQIRTDIEKIRGKSPTQDEPVDPNAEDKDKNTDVNKASDEDDKDKSKDSTSGKSEDDNNNSNKNNSSSSSSGKTSGSNSQNGGRDQIISEGSSEFVPKVSSLNSSIRGEIKNAGYSAGASYKQSGGDASNLQQVAAQMFNDIEGDNPINSSQVSEARQIFVNAFISAYNSN</sequence>
<reference evidence="3 4" key="1">
    <citation type="submission" date="2019-08" db="EMBL/GenBank/DDBJ databases">
        <title>In-depth cultivation of the pig gut microbiome towards novel bacterial diversity and tailored functional studies.</title>
        <authorList>
            <person name="Wylensek D."/>
            <person name="Hitch T.C.A."/>
            <person name="Clavel T."/>
        </authorList>
    </citation>
    <scope>NUCLEOTIDE SEQUENCE [LARGE SCALE GENOMIC DNA]</scope>
    <source>
        <strain evidence="3 4">WCA-SAB-591-4A-A</strain>
    </source>
</reference>
<dbReference type="RefSeq" id="WP_154537211.1">
    <property type="nucleotide sequence ID" value="NZ_VUNE01000001.1"/>
</dbReference>
<dbReference type="PROSITE" id="PS51257">
    <property type="entry name" value="PROKAR_LIPOPROTEIN"/>
    <property type="match status" value="1"/>
</dbReference>
<organism evidence="3 4">
    <name type="scientific">Peptostreptococcus porci</name>
    <dbReference type="NCBI Taxonomy" id="2652282"/>
    <lineage>
        <taxon>Bacteria</taxon>
        <taxon>Bacillati</taxon>
        <taxon>Bacillota</taxon>
        <taxon>Clostridia</taxon>
        <taxon>Peptostreptococcales</taxon>
        <taxon>Peptostreptococcaceae</taxon>
        <taxon>Peptostreptococcus</taxon>
    </lineage>
</organism>
<name>A0A6N7XC07_9FIRM</name>
<evidence type="ECO:0000313" key="4">
    <source>
        <dbReference type="Proteomes" id="UP000440713"/>
    </source>
</evidence>
<feature type="compositionally biased region" description="Basic and acidic residues" evidence="1">
    <location>
        <begin position="185"/>
        <end position="216"/>
    </location>
</feature>
<protein>
    <recommendedName>
        <fullName evidence="5">Lipoprotein</fullName>
    </recommendedName>
</protein>
<dbReference type="AlphaFoldDB" id="A0A6N7XC07"/>
<keyword evidence="4" id="KW-1185">Reference proteome</keyword>
<feature type="chain" id="PRO_5027060501" description="Lipoprotein" evidence="2">
    <location>
        <begin position="23"/>
        <end position="331"/>
    </location>
</feature>
<dbReference type="EMBL" id="VUNE01000001">
    <property type="protein sequence ID" value="MST61832.1"/>
    <property type="molecule type" value="Genomic_DNA"/>
</dbReference>
<comment type="caution">
    <text evidence="3">The sequence shown here is derived from an EMBL/GenBank/DDBJ whole genome shotgun (WGS) entry which is preliminary data.</text>
</comment>
<evidence type="ECO:0000256" key="2">
    <source>
        <dbReference type="SAM" id="SignalP"/>
    </source>
</evidence>
<dbReference type="Proteomes" id="UP000440713">
    <property type="component" value="Unassembled WGS sequence"/>
</dbReference>
<evidence type="ECO:0000256" key="1">
    <source>
        <dbReference type="SAM" id="MobiDB-lite"/>
    </source>
</evidence>
<feature type="compositionally biased region" description="Low complexity" evidence="1">
    <location>
        <begin position="219"/>
        <end position="243"/>
    </location>
</feature>
<feature type="signal peptide" evidence="2">
    <location>
        <begin position="1"/>
        <end position="22"/>
    </location>
</feature>
<proteinExistence type="predicted"/>